<dbReference type="CDD" id="cd19756">
    <property type="entry name" value="Bbox2"/>
    <property type="match status" value="1"/>
</dbReference>
<proteinExistence type="predicted"/>
<sequence length="234" mass="27088">MNCEYHKNFEANFICSDCGINMCKACAVNDNGRVICIECAKKKGLSIIKNAAYESKFHNDNIDSNYSNPNKRYSKFWSIIFSFMPGGGHMYLGVMKRGLQFMLAFFGIIALANFFYSSEFLIFFSIVIWFYSFFDCFHIRKKLEQGEEINEDLIFPVDFKNINSRHLGVGLLVVGGLILLNEFFDQLIYITNRMNINSEAIRVTIRMLRNSFFPIVLIVTGFLILRKSNKKNIE</sequence>
<name>A0A1H3RVL5_9FIRM</name>
<evidence type="ECO:0000313" key="3">
    <source>
        <dbReference type="EMBL" id="SDZ29763.1"/>
    </source>
</evidence>
<organism evidence="3 4">
    <name type="scientific">Proteiniborus ethanoligenes</name>
    <dbReference type="NCBI Taxonomy" id="415015"/>
    <lineage>
        <taxon>Bacteria</taxon>
        <taxon>Bacillati</taxon>
        <taxon>Bacillota</taxon>
        <taxon>Clostridia</taxon>
        <taxon>Eubacteriales</taxon>
        <taxon>Proteiniborus</taxon>
    </lineage>
</organism>
<dbReference type="InterPro" id="IPR000315">
    <property type="entry name" value="Znf_B-box"/>
</dbReference>
<dbReference type="STRING" id="415015.SAMN05660462_02587"/>
<dbReference type="RefSeq" id="WP_091732047.1">
    <property type="nucleotide sequence ID" value="NZ_FNQE01000032.1"/>
</dbReference>
<feature type="transmembrane region" description="Helical" evidence="1">
    <location>
        <begin position="101"/>
        <end position="134"/>
    </location>
</feature>
<gene>
    <name evidence="3" type="ORF">SAMN05660462_02587</name>
</gene>
<dbReference type="PROSITE" id="PS50119">
    <property type="entry name" value="ZF_BBOX"/>
    <property type="match status" value="1"/>
</dbReference>
<keyword evidence="4" id="KW-1185">Reference proteome</keyword>
<feature type="transmembrane region" description="Helical" evidence="1">
    <location>
        <begin position="204"/>
        <end position="225"/>
    </location>
</feature>
<dbReference type="GO" id="GO:0008270">
    <property type="term" value="F:zinc ion binding"/>
    <property type="evidence" value="ECO:0007669"/>
    <property type="project" value="InterPro"/>
</dbReference>
<dbReference type="Proteomes" id="UP000198625">
    <property type="component" value="Unassembled WGS sequence"/>
</dbReference>
<keyword evidence="1" id="KW-0472">Membrane</keyword>
<dbReference type="OrthoDB" id="82335at2"/>
<protein>
    <recommendedName>
        <fullName evidence="2">B box-type domain-containing protein</fullName>
    </recommendedName>
</protein>
<reference evidence="3 4" key="1">
    <citation type="submission" date="2016-10" db="EMBL/GenBank/DDBJ databases">
        <authorList>
            <person name="de Groot N.N."/>
        </authorList>
    </citation>
    <scope>NUCLEOTIDE SEQUENCE [LARGE SCALE GENOMIC DNA]</scope>
    <source>
        <strain evidence="3 4">DSM 21650</strain>
    </source>
</reference>
<dbReference type="EMBL" id="FNQE01000032">
    <property type="protein sequence ID" value="SDZ29763.1"/>
    <property type="molecule type" value="Genomic_DNA"/>
</dbReference>
<feature type="domain" description="B box-type" evidence="2">
    <location>
        <begin position="1"/>
        <end position="26"/>
    </location>
</feature>
<feature type="transmembrane region" description="Helical" evidence="1">
    <location>
        <begin position="167"/>
        <end position="184"/>
    </location>
</feature>
<accession>A0A1H3RVL5</accession>
<keyword evidence="1" id="KW-1133">Transmembrane helix</keyword>
<feature type="transmembrane region" description="Helical" evidence="1">
    <location>
        <begin position="76"/>
        <end position="95"/>
    </location>
</feature>
<evidence type="ECO:0000313" key="4">
    <source>
        <dbReference type="Proteomes" id="UP000198625"/>
    </source>
</evidence>
<evidence type="ECO:0000256" key="1">
    <source>
        <dbReference type="SAM" id="Phobius"/>
    </source>
</evidence>
<keyword evidence="1" id="KW-0812">Transmembrane</keyword>
<evidence type="ECO:0000259" key="2">
    <source>
        <dbReference type="PROSITE" id="PS50119"/>
    </source>
</evidence>
<dbReference type="AlphaFoldDB" id="A0A1H3RVL5"/>